<gene>
    <name evidence="2" type="ORF">HNQ38_000499</name>
</gene>
<sequence>MRKLSPLILAAAITLGGATTASAIDFKIKGYWSLSYEVATNSAFANSRAGDSTGDDFSAGERLRLQLEAKASKYLSGTVGLEIGDVYYGMAEKRGRSVGGALGADGNPIKLKRAFLDWEVPRTDIKVRMGIQGMKLPLFASDGNFVLDDDAAGIVVSSRVNENVSVTGMWARLLNDNPLETSPQYHDSLNYDVSNPDNDALDFFSLLVPLRFNGLQVTPWLGLATMGDGIGRNPNKDYSEDFIRTSRKKLQEGMGVYTGTGKAPMLLEYGGGETYTWWGGLSANLSRFDPFILKFDFMYGNKRGNGLYRDKTYTKDNGKVKKLGKHAPLDADRYNRSGWFASVLAEYKLDWGTPGIFAWYSSGDDDDLGNGSERMPAMSGNWDYTHTGFKGTTASGAYDGLFAYQPIGLWGLALQLREVPLMEDLKTHLKVLYMRGTNSANMPKKIAESQFMLGESVSGIAPAGAIGSYLTTNDWAMEVDWNTEYKIYENLKLIVEASYLYVDFDKDTWSYTAPDGVKYGRDWVQRPDNPNVFKVGMNFHYSF</sequence>
<evidence type="ECO:0008006" key="4">
    <source>
        <dbReference type="Google" id="ProtNLM"/>
    </source>
</evidence>
<feature type="chain" id="PRO_5030702395" description="Porin" evidence="1">
    <location>
        <begin position="24"/>
        <end position="543"/>
    </location>
</feature>
<keyword evidence="3" id="KW-1185">Reference proteome</keyword>
<dbReference type="InterPro" id="IPR059232">
    <property type="entry name" value="Porin_put"/>
</dbReference>
<dbReference type="EMBL" id="JACHGO010000001">
    <property type="protein sequence ID" value="MBB5142436.1"/>
    <property type="molecule type" value="Genomic_DNA"/>
</dbReference>
<evidence type="ECO:0000256" key="1">
    <source>
        <dbReference type="SAM" id="SignalP"/>
    </source>
</evidence>
<keyword evidence="1" id="KW-0732">Signal</keyword>
<organism evidence="2 3">
    <name type="scientific">Desulfovibrio intestinalis</name>
    <dbReference type="NCBI Taxonomy" id="58621"/>
    <lineage>
        <taxon>Bacteria</taxon>
        <taxon>Pseudomonadati</taxon>
        <taxon>Thermodesulfobacteriota</taxon>
        <taxon>Desulfovibrionia</taxon>
        <taxon>Desulfovibrionales</taxon>
        <taxon>Desulfovibrionaceae</taxon>
        <taxon>Desulfovibrio</taxon>
    </lineage>
</organism>
<dbReference type="NCBIfam" id="NF033939">
    <property type="entry name" value="DESULF_POR1"/>
    <property type="match status" value="1"/>
</dbReference>
<comment type="caution">
    <text evidence="2">The sequence shown here is derived from an EMBL/GenBank/DDBJ whole genome shotgun (WGS) entry which is preliminary data.</text>
</comment>
<feature type="signal peptide" evidence="1">
    <location>
        <begin position="1"/>
        <end position="23"/>
    </location>
</feature>
<reference evidence="2 3" key="1">
    <citation type="submission" date="2020-08" db="EMBL/GenBank/DDBJ databases">
        <title>Genomic Encyclopedia of Type Strains, Phase IV (KMG-IV): sequencing the most valuable type-strain genomes for metagenomic binning, comparative biology and taxonomic classification.</title>
        <authorList>
            <person name="Goeker M."/>
        </authorList>
    </citation>
    <scope>NUCLEOTIDE SEQUENCE [LARGE SCALE GENOMIC DNA]</scope>
    <source>
        <strain evidence="2 3">DSM 11275</strain>
    </source>
</reference>
<evidence type="ECO:0000313" key="2">
    <source>
        <dbReference type="EMBL" id="MBB5142436.1"/>
    </source>
</evidence>
<evidence type="ECO:0000313" key="3">
    <source>
        <dbReference type="Proteomes" id="UP000539075"/>
    </source>
</evidence>
<name>A0A7W8BYR8_9BACT</name>
<proteinExistence type="predicted"/>
<protein>
    <recommendedName>
        <fullName evidence="4">Porin</fullName>
    </recommendedName>
</protein>
<dbReference type="Proteomes" id="UP000539075">
    <property type="component" value="Unassembled WGS sequence"/>
</dbReference>
<accession>A0A7W8BYR8</accession>
<dbReference type="AlphaFoldDB" id="A0A7W8BYR8"/>
<dbReference type="RefSeq" id="WP_183717806.1">
    <property type="nucleotide sequence ID" value="NZ_JACHGO010000001.1"/>
</dbReference>